<dbReference type="Gene3D" id="1.10.8.10">
    <property type="entry name" value="DNA helicase RuvA subunit, C-terminal domain"/>
    <property type="match status" value="1"/>
</dbReference>
<dbReference type="InterPro" id="IPR040758">
    <property type="entry name" value="PrmC_N"/>
</dbReference>
<dbReference type="GO" id="GO:0032259">
    <property type="term" value="P:methylation"/>
    <property type="evidence" value="ECO:0007669"/>
    <property type="project" value="UniProtKB-KW"/>
</dbReference>
<evidence type="ECO:0000256" key="2">
    <source>
        <dbReference type="ARBA" id="ARBA00022679"/>
    </source>
</evidence>
<evidence type="ECO:0000256" key="3">
    <source>
        <dbReference type="ARBA" id="ARBA00022691"/>
    </source>
</evidence>
<comment type="similarity">
    <text evidence="4">Belongs to the protein N5-glutamine methyltransferase family. PrmC subfamily.</text>
</comment>
<feature type="binding site" evidence="4">
    <location>
        <begin position="139"/>
        <end position="143"/>
    </location>
    <ligand>
        <name>S-adenosyl-L-methionine</name>
        <dbReference type="ChEBI" id="CHEBI:59789"/>
    </ligand>
</feature>
<organism evidence="7 8">
    <name type="scientific">Candidatus Segetimicrobium genomatis</name>
    <dbReference type="NCBI Taxonomy" id="2569760"/>
    <lineage>
        <taxon>Bacteria</taxon>
        <taxon>Bacillati</taxon>
        <taxon>Candidatus Sysuimicrobiota</taxon>
        <taxon>Candidatus Sysuimicrobiia</taxon>
        <taxon>Candidatus Sysuimicrobiales</taxon>
        <taxon>Candidatus Segetimicrobiaceae</taxon>
        <taxon>Candidatus Segetimicrobium</taxon>
    </lineage>
</organism>
<evidence type="ECO:0000259" key="6">
    <source>
        <dbReference type="Pfam" id="PF17827"/>
    </source>
</evidence>
<dbReference type="Gene3D" id="3.40.50.150">
    <property type="entry name" value="Vaccinia Virus protein VP39"/>
    <property type="match status" value="1"/>
</dbReference>
<dbReference type="Pfam" id="PF13649">
    <property type="entry name" value="Methyltransf_25"/>
    <property type="match status" value="1"/>
</dbReference>
<comment type="caution">
    <text evidence="7">The sequence shown here is derived from an EMBL/GenBank/DDBJ whole genome shotgun (WGS) entry which is preliminary data.</text>
</comment>
<feature type="domain" description="Methyltransferase" evidence="5">
    <location>
        <begin position="135"/>
        <end position="228"/>
    </location>
</feature>
<name>A0A537LNT0_9BACT</name>
<keyword evidence="1 4" id="KW-0489">Methyltransferase</keyword>
<keyword evidence="3 4" id="KW-0949">S-adenosyl-L-methionine</keyword>
<accession>A0A537LNT0</accession>
<evidence type="ECO:0000313" key="8">
    <source>
        <dbReference type="Proteomes" id="UP000320393"/>
    </source>
</evidence>
<comment type="catalytic activity">
    <reaction evidence="4">
        <text>L-glutaminyl-[peptide chain release factor] + S-adenosyl-L-methionine = N(5)-methyl-L-glutaminyl-[peptide chain release factor] + S-adenosyl-L-homocysteine + H(+)</text>
        <dbReference type="Rhea" id="RHEA:42896"/>
        <dbReference type="Rhea" id="RHEA-COMP:10271"/>
        <dbReference type="Rhea" id="RHEA-COMP:10272"/>
        <dbReference type="ChEBI" id="CHEBI:15378"/>
        <dbReference type="ChEBI" id="CHEBI:30011"/>
        <dbReference type="ChEBI" id="CHEBI:57856"/>
        <dbReference type="ChEBI" id="CHEBI:59789"/>
        <dbReference type="ChEBI" id="CHEBI:61891"/>
        <dbReference type="EC" id="2.1.1.297"/>
    </reaction>
</comment>
<dbReference type="EC" id="2.1.1.297" evidence="4"/>
<feature type="binding site" evidence="4">
    <location>
        <position position="210"/>
    </location>
    <ligand>
        <name>S-adenosyl-L-methionine</name>
        <dbReference type="ChEBI" id="CHEBI:59789"/>
    </ligand>
</feature>
<gene>
    <name evidence="4 7" type="primary">prmC</name>
    <name evidence="7" type="ORF">E6H02_08920</name>
</gene>
<dbReference type="InterPro" id="IPR019874">
    <property type="entry name" value="RF_methyltr_PrmC"/>
</dbReference>
<dbReference type="CDD" id="cd02440">
    <property type="entry name" value="AdoMet_MTases"/>
    <property type="match status" value="1"/>
</dbReference>
<dbReference type="GO" id="GO:0102559">
    <property type="term" value="F:peptide chain release factor N(5)-glutamine methyltransferase activity"/>
    <property type="evidence" value="ECO:0007669"/>
    <property type="project" value="UniProtKB-EC"/>
</dbReference>
<dbReference type="HAMAP" id="MF_02126">
    <property type="entry name" value="RF_methyltr_PrmC"/>
    <property type="match status" value="1"/>
</dbReference>
<dbReference type="InterPro" id="IPR050320">
    <property type="entry name" value="N5-glutamine_MTase"/>
</dbReference>
<sequence>MMRSPFPAPPGHSEALPGSRRDAWAWGTRRLRQAGLARADAALEAEVLLRHAAALSREELLARPSVRVPDRAAASYAELVARRAAGVPVAYLVGRREFFGLDLVVDDRVMIPRPETERLVEASVDALRDRPDPLIVDVGTGSGAVAIALARMLPHARVLATDVSPGALEVARNNAARCGVADRIAWARGAGLEPLASLRIDGNVDAVVSNLPYNPTSEIPRLPREVREHELVVALDGGPDGLRVLREVVAGAARYLAPGGVLALEVAAMQDQAATVAAMIAGVGGFGPPGIVRDYAGMDRVVLAVRRGDGRHRG</sequence>
<keyword evidence="2 4" id="KW-0808">Transferase</keyword>
<dbReference type="AlphaFoldDB" id="A0A537LNT0"/>
<feature type="binding site" evidence="4">
    <location>
        <position position="162"/>
    </location>
    <ligand>
        <name>S-adenosyl-L-methionine</name>
        <dbReference type="ChEBI" id="CHEBI:59789"/>
    </ligand>
</feature>
<comment type="caution">
    <text evidence="4">Lacks conserved residue(s) required for the propagation of feature annotation.</text>
</comment>
<dbReference type="Proteomes" id="UP000320393">
    <property type="component" value="Unassembled WGS sequence"/>
</dbReference>
<dbReference type="NCBIfam" id="TIGR00536">
    <property type="entry name" value="hemK_fam"/>
    <property type="match status" value="1"/>
</dbReference>
<dbReference type="EMBL" id="VBAM01000342">
    <property type="protein sequence ID" value="TMJ09602.1"/>
    <property type="molecule type" value="Genomic_DNA"/>
</dbReference>
<dbReference type="InterPro" id="IPR041698">
    <property type="entry name" value="Methyltransf_25"/>
</dbReference>
<dbReference type="PANTHER" id="PTHR18895">
    <property type="entry name" value="HEMK METHYLTRANSFERASE"/>
    <property type="match status" value="1"/>
</dbReference>
<reference evidence="7 8" key="1">
    <citation type="journal article" date="2019" name="Nat. Microbiol.">
        <title>Mediterranean grassland soil C-N compound turnover is dependent on rainfall and depth, and is mediated by genomically divergent microorganisms.</title>
        <authorList>
            <person name="Diamond S."/>
            <person name="Andeer P.F."/>
            <person name="Li Z."/>
            <person name="Crits-Christoph A."/>
            <person name="Burstein D."/>
            <person name="Anantharaman K."/>
            <person name="Lane K.R."/>
            <person name="Thomas B.C."/>
            <person name="Pan C."/>
            <person name="Northen T.R."/>
            <person name="Banfield J.F."/>
        </authorList>
    </citation>
    <scope>NUCLEOTIDE SEQUENCE [LARGE SCALE GENOMIC DNA]</scope>
    <source>
        <strain evidence="7">NP_5</strain>
    </source>
</reference>
<feature type="domain" description="Release factor glutamine methyltransferase N-terminal" evidence="6">
    <location>
        <begin position="22"/>
        <end position="94"/>
    </location>
</feature>
<protein>
    <recommendedName>
        <fullName evidence="4">Release factor glutamine methyltransferase</fullName>
        <shortName evidence="4">RF MTase</shortName>
        <ecNumber evidence="4">2.1.1.297</ecNumber>
    </recommendedName>
    <alternativeName>
        <fullName evidence="4">N5-glutamine methyltransferase PrmC</fullName>
    </alternativeName>
    <alternativeName>
        <fullName evidence="4">Protein-(glutamine-N5) MTase PrmC</fullName>
    </alternativeName>
    <alternativeName>
        <fullName evidence="4">Protein-glutamine N-methyltransferase PrmC</fullName>
    </alternativeName>
</protein>
<proteinExistence type="inferred from homology"/>
<evidence type="ECO:0000256" key="4">
    <source>
        <dbReference type="HAMAP-Rule" id="MF_02126"/>
    </source>
</evidence>
<dbReference type="Pfam" id="PF17827">
    <property type="entry name" value="PrmC_N"/>
    <property type="match status" value="1"/>
</dbReference>
<dbReference type="InterPro" id="IPR029063">
    <property type="entry name" value="SAM-dependent_MTases_sf"/>
</dbReference>
<dbReference type="InterPro" id="IPR004556">
    <property type="entry name" value="HemK-like"/>
</dbReference>
<evidence type="ECO:0000259" key="5">
    <source>
        <dbReference type="Pfam" id="PF13649"/>
    </source>
</evidence>
<dbReference type="SUPFAM" id="SSF53335">
    <property type="entry name" value="S-adenosyl-L-methionine-dependent methyltransferases"/>
    <property type="match status" value="1"/>
</dbReference>
<dbReference type="NCBIfam" id="TIGR03534">
    <property type="entry name" value="RF_mod_PrmC"/>
    <property type="match status" value="1"/>
</dbReference>
<comment type="function">
    <text evidence="4">Methylates the class 1 translation termination release factors RF1/PrfA and RF2/PrfB on the glutamine residue of the universally conserved GGQ motif.</text>
</comment>
<evidence type="ECO:0000313" key="7">
    <source>
        <dbReference type="EMBL" id="TMJ09602.1"/>
    </source>
</evidence>
<dbReference type="PANTHER" id="PTHR18895:SF74">
    <property type="entry name" value="MTRF1L RELEASE FACTOR GLUTAMINE METHYLTRANSFERASE"/>
    <property type="match status" value="1"/>
</dbReference>
<evidence type="ECO:0000256" key="1">
    <source>
        <dbReference type="ARBA" id="ARBA00022603"/>
    </source>
</evidence>